<dbReference type="PRINTS" id="PR01997">
    <property type="entry name" value="MTP2FAMILY"/>
</dbReference>
<evidence type="ECO:0000313" key="1">
    <source>
        <dbReference type="EMBL" id="MDY0394791.1"/>
    </source>
</evidence>
<dbReference type="RefSeq" id="WP_390354139.1">
    <property type="nucleotide sequence ID" value="NZ_JBHUIZ010000005.1"/>
</dbReference>
<dbReference type="EMBL" id="JAWDIP010000003">
    <property type="protein sequence ID" value="MDY0394791.1"/>
    <property type="molecule type" value="Genomic_DNA"/>
</dbReference>
<comment type="caution">
    <text evidence="1">The sequence shown here is derived from an EMBL/GenBank/DDBJ whole genome shotgun (WGS) entry which is preliminary data.</text>
</comment>
<protein>
    <submittedName>
        <fullName evidence="1">Phage major tail protein, TP901-1 family</fullName>
    </submittedName>
</protein>
<keyword evidence="2" id="KW-1185">Reference proteome</keyword>
<dbReference type="InterPro" id="IPR022345">
    <property type="entry name" value="Phage_69_Orf23_MTP"/>
</dbReference>
<evidence type="ECO:0000313" key="2">
    <source>
        <dbReference type="Proteomes" id="UP001281447"/>
    </source>
</evidence>
<dbReference type="InterPro" id="IPR011855">
    <property type="entry name" value="Phgtail_TP901_1"/>
</dbReference>
<dbReference type="Pfam" id="PF06199">
    <property type="entry name" value="Phage_tail_2"/>
    <property type="match status" value="1"/>
</dbReference>
<sequence>MAEEARKGMLQGKNKILLFRLLKESEKEAAKLSFQTGHTFSLSRDSDSITTKDGKIVKLGELEGEVTGIEAVQSKDDPVADMLLQAMLNGEKLELWEVTVDEDVKNEEGKYPAMYAQGYLTSWEEEASAEDEATYSGDYSIDLVPQFGFATLTPDQEEAVQYAFRDVKANSEPETEQEGE</sequence>
<name>A0ABU5C633_9BACI</name>
<accession>A0ABU5C633</accession>
<dbReference type="NCBIfam" id="TIGR02126">
    <property type="entry name" value="phgtail_TP901_1"/>
    <property type="match status" value="1"/>
</dbReference>
<dbReference type="Proteomes" id="UP001281447">
    <property type="component" value="Unassembled WGS sequence"/>
</dbReference>
<organism evidence="1 2">
    <name type="scientific">Tigheibacillus halophilus</name>
    <dbReference type="NCBI Taxonomy" id="361280"/>
    <lineage>
        <taxon>Bacteria</taxon>
        <taxon>Bacillati</taxon>
        <taxon>Bacillota</taxon>
        <taxon>Bacilli</taxon>
        <taxon>Bacillales</taxon>
        <taxon>Bacillaceae</taxon>
        <taxon>Tigheibacillus</taxon>
    </lineage>
</organism>
<gene>
    <name evidence="1" type="ORF">RWE15_10395</name>
</gene>
<proteinExistence type="predicted"/>
<reference evidence="1 2" key="1">
    <citation type="submission" date="2023-10" db="EMBL/GenBank/DDBJ databases">
        <title>Virgibacillus halophilus 5B73C genome.</title>
        <authorList>
            <person name="Miliotis G."/>
            <person name="Sengupta P."/>
            <person name="Hameed A."/>
            <person name="Chuvochina M."/>
            <person name="Mcdonagh F."/>
            <person name="Simpson A.C."/>
            <person name="Singh N.K."/>
            <person name="Rekha P.D."/>
            <person name="Raman K."/>
            <person name="Hugenholtz P."/>
            <person name="Venkateswaran K."/>
        </authorList>
    </citation>
    <scope>NUCLEOTIDE SEQUENCE [LARGE SCALE GENOMIC DNA]</scope>
    <source>
        <strain evidence="1 2">5B73C</strain>
    </source>
</reference>